<dbReference type="RefSeq" id="XP_058988039.1">
    <property type="nucleotide sequence ID" value="XM_059132056.1"/>
</dbReference>
<feature type="region of interest" description="Disordered" evidence="1">
    <location>
        <begin position="1"/>
        <end position="27"/>
    </location>
</feature>
<keyword evidence="2" id="KW-1185">Reference proteome</keyword>
<feature type="compositionally biased region" description="Polar residues" evidence="1">
    <location>
        <begin position="1"/>
        <end position="10"/>
    </location>
</feature>
<dbReference type="GeneID" id="131807027"/>
<gene>
    <name evidence="3" type="primary">LOC131807027</name>
</gene>
<reference evidence="3" key="1">
    <citation type="submission" date="2025-08" db="UniProtKB">
        <authorList>
            <consortium name="RefSeq"/>
        </authorList>
    </citation>
    <scope>IDENTIFICATION</scope>
    <source>
        <strain evidence="3">Aabys</strain>
        <tissue evidence="3">Whole body</tissue>
    </source>
</reference>
<evidence type="ECO:0000313" key="3">
    <source>
        <dbReference type="RefSeq" id="XP_058988039.1"/>
    </source>
</evidence>
<protein>
    <submittedName>
        <fullName evidence="3">Uncharacterized protein LOC131807027 isoform X1</fullName>
    </submittedName>
</protein>
<sequence>MGNSTSNSNDGGEVPEGGANNNKKSGHSLAVNAALKVENTMSRSASGADVTEKYFTQLVPIEKLSEILKEKSLKQGVHGITSEVFVVPEENNYGNSLKSKRC</sequence>
<accession>A0ABM3VQF8</accession>
<dbReference type="Proteomes" id="UP001652621">
    <property type="component" value="Unplaced"/>
</dbReference>
<proteinExistence type="predicted"/>
<evidence type="ECO:0000256" key="1">
    <source>
        <dbReference type="SAM" id="MobiDB-lite"/>
    </source>
</evidence>
<evidence type="ECO:0000313" key="2">
    <source>
        <dbReference type="Proteomes" id="UP001652621"/>
    </source>
</evidence>
<name>A0ABM3VQF8_MUSDO</name>
<organism evidence="2 3">
    <name type="scientific">Musca domestica</name>
    <name type="common">House fly</name>
    <dbReference type="NCBI Taxonomy" id="7370"/>
    <lineage>
        <taxon>Eukaryota</taxon>
        <taxon>Metazoa</taxon>
        <taxon>Ecdysozoa</taxon>
        <taxon>Arthropoda</taxon>
        <taxon>Hexapoda</taxon>
        <taxon>Insecta</taxon>
        <taxon>Pterygota</taxon>
        <taxon>Neoptera</taxon>
        <taxon>Endopterygota</taxon>
        <taxon>Diptera</taxon>
        <taxon>Brachycera</taxon>
        <taxon>Muscomorpha</taxon>
        <taxon>Muscoidea</taxon>
        <taxon>Muscidae</taxon>
        <taxon>Musca</taxon>
    </lineage>
</organism>